<dbReference type="EMBL" id="MCFL01000009">
    <property type="protein sequence ID" value="ORZ38421.1"/>
    <property type="molecule type" value="Genomic_DNA"/>
</dbReference>
<dbReference type="InterPro" id="IPR013633">
    <property type="entry name" value="NRDE-2"/>
</dbReference>
<dbReference type="GO" id="GO:0031048">
    <property type="term" value="P:regulatory ncRNA-mediated heterochromatin formation"/>
    <property type="evidence" value="ECO:0007669"/>
    <property type="project" value="TreeGrafter"/>
</dbReference>
<evidence type="ECO:0000256" key="3">
    <source>
        <dbReference type="ARBA" id="ARBA00023242"/>
    </source>
</evidence>
<dbReference type="PANTHER" id="PTHR13471">
    <property type="entry name" value="TETRATRICOPEPTIDE-LIKE HELICAL"/>
    <property type="match status" value="1"/>
</dbReference>
<dbReference type="OrthoDB" id="5573878at2759"/>
<dbReference type="AlphaFoldDB" id="A0A1Y2HXE7"/>
<reference evidence="5 6" key="1">
    <citation type="submission" date="2016-07" db="EMBL/GenBank/DDBJ databases">
        <title>Pervasive Adenine N6-methylation of Active Genes in Fungi.</title>
        <authorList>
            <consortium name="DOE Joint Genome Institute"/>
            <person name="Mondo S.J."/>
            <person name="Dannebaum R.O."/>
            <person name="Kuo R.C."/>
            <person name="Labutti K."/>
            <person name="Haridas S."/>
            <person name="Kuo A."/>
            <person name="Salamov A."/>
            <person name="Ahrendt S.R."/>
            <person name="Lipzen A."/>
            <person name="Sullivan W."/>
            <person name="Andreopoulos W.B."/>
            <person name="Clum A."/>
            <person name="Lindquist E."/>
            <person name="Daum C."/>
            <person name="Ramamoorthy G.K."/>
            <person name="Gryganskyi A."/>
            <person name="Culley D."/>
            <person name="Magnuson J.K."/>
            <person name="James T.Y."/>
            <person name="O'Malley M.A."/>
            <person name="Stajich J.E."/>
            <person name="Spatafora J.W."/>
            <person name="Visel A."/>
            <person name="Grigoriev I.V."/>
        </authorList>
    </citation>
    <scope>NUCLEOTIDE SEQUENCE [LARGE SCALE GENOMIC DNA]</scope>
    <source>
        <strain evidence="5 6">PL171</strain>
    </source>
</reference>
<dbReference type="GO" id="GO:0071013">
    <property type="term" value="C:catalytic step 2 spliceosome"/>
    <property type="evidence" value="ECO:0007669"/>
    <property type="project" value="TreeGrafter"/>
</dbReference>
<dbReference type="Proteomes" id="UP000193411">
    <property type="component" value="Unassembled WGS sequence"/>
</dbReference>
<comment type="caution">
    <text evidence="5">The sequence shown here is derived from an EMBL/GenBank/DDBJ whole genome shotgun (WGS) entry which is preliminary data.</text>
</comment>
<evidence type="ECO:0000256" key="1">
    <source>
        <dbReference type="ARBA" id="ARBA00004123"/>
    </source>
</evidence>
<name>A0A1Y2HXE7_9FUNG</name>
<accession>A0A1Y2HXE7</accession>
<evidence type="ECO:0000256" key="4">
    <source>
        <dbReference type="SAM" id="MobiDB-lite"/>
    </source>
</evidence>
<feature type="region of interest" description="Disordered" evidence="4">
    <location>
        <begin position="1"/>
        <end position="68"/>
    </location>
</feature>
<dbReference type="Pfam" id="PF08424">
    <property type="entry name" value="NRDE-2"/>
    <property type="match status" value="1"/>
</dbReference>
<feature type="compositionally biased region" description="Polar residues" evidence="4">
    <location>
        <begin position="47"/>
        <end position="59"/>
    </location>
</feature>
<comment type="subcellular location">
    <subcellularLocation>
        <location evidence="1">Nucleus</location>
    </subcellularLocation>
</comment>
<gene>
    <name evidence="5" type="ORF">BCR44DRAFT_1429200</name>
</gene>
<keyword evidence="3" id="KW-0539">Nucleus</keyword>
<proteinExistence type="inferred from homology"/>
<evidence type="ECO:0000313" key="5">
    <source>
        <dbReference type="EMBL" id="ORZ38421.1"/>
    </source>
</evidence>
<feature type="compositionally biased region" description="Basic and acidic residues" evidence="4">
    <location>
        <begin position="12"/>
        <end position="26"/>
    </location>
</feature>
<keyword evidence="6" id="KW-1185">Reference proteome</keyword>
<dbReference type="PANTHER" id="PTHR13471:SF0">
    <property type="entry name" value="NUCLEAR EXOSOME REGULATOR NRDE2"/>
    <property type="match status" value="1"/>
</dbReference>
<evidence type="ECO:0000313" key="6">
    <source>
        <dbReference type="Proteomes" id="UP000193411"/>
    </source>
</evidence>
<comment type="similarity">
    <text evidence="2">Belongs to the NRDE2 family.</text>
</comment>
<evidence type="ECO:0000256" key="2">
    <source>
        <dbReference type="ARBA" id="ARBA00009265"/>
    </source>
</evidence>
<sequence>MADFPHFSFKARSKDNEWSPREERLPANRTNHSRLASLLGPVPESVDPQQRNSPTASRPTSERDQNLFTIDKKPTSTRSIRNHKGHIERTIYGVLGAPSGVQVGMGRSRTLSMEISPARRLRFFTHGAVASSPERLHISRPSVTTKAPPTAAEYNARLRLDSTNLGVWMEFVREQPRLCTGTPHEIRSRQVAILERACQANPQSPDLLQMLLEFGSPLWPSQELMSRYQDAIRYFPSSSQLLFSFLSCARTIMDLDQLLLLHTEINQTILKRQMPTADRIHLFVLTAHTLQVAGYPGRAKALVWSQLQLVARWNQYDGVDTDWFGRLDAFAHWWDEWELTSFKPLMMPLPRRTPAIDKLRNDPERTHCEEWNLADSSPVPCSASVLDPWACVLFSDIAPHMFPLEPRDRDGLGQFLLSVLHLADFDCQTRHFGDSFLCHPFTLPRMATAGGTVSEEDVVQLDFQALRWYNAASPRFRGERLHAWQAHALCFISKDPIMSTIMPHILAACLVGIGAADSALDPLVSLFTVLARSSRPDIFSLFEQEMKKEEPHHSSLLALGVSLIELFLHSGDISSCEQVASSLDHHFSLDYLVNESLPTWRRLSIDHDVPSVDLILGQLNVARDDLSLDSVSVFSFECARLATMSSFVWTMFQPPALRQQVLSATLHLPHCRLTWDMAAYLEKGARFRSRMSDATRRVHTTSPIPSLALLKYHFTRPGGLDVAGCRTVMESAVEGPWRLCPAVWDVYVSVELGIFQAQPTKANSRIFRTVCFRALQACPLSVDLSLRILALVRPLLSANELKTVIAALQRRHLVFVS</sequence>
<protein>
    <submittedName>
        <fullName evidence="5">Uncharacterized protein</fullName>
    </submittedName>
</protein>
<dbReference type="GO" id="GO:1902369">
    <property type="term" value="P:negative regulation of RNA catabolic process"/>
    <property type="evidence" value="ECO:0007669"/>
    <property type="project" value="TreeGrafter"/>
</dbReference>
<organism evidence="5 6">
    <name type="scientific">Catenaria anguillulae PL171</name>
    <dbReference type="NCBI Taxonomy" id="765915"/>
    <lineage>
        <taxon>Eukaryota</taxon>
        <taxon>Fungi</taxon>
        <taxon>Fungi incertae sedis</taxon>
        <taxon>Blastocladiomycota</taxon>
        <taxon>Blastocladiomycetes</taxon>
        <taxon>Blastocladiales</taxon>
        <taxon>Catenariaceae</taxon>
        <taxon>Catenaria</taxon>
    </lineage>
</organism>